<dbReference type="EMBL" id="JACJVN010000017">
    <property type="protein sequence ID" value="MBB6676488.1"/>
    <property type="molecule type" value="Genomic_DNA"/>
</dbReference>
<evidence type="ECO:0000313" key="2">
    <source>
        <dbReference type="Proteomes" id="UP000574133"/>
    </source>
</evidence>
<keyword evidence="2" id="KW-1185">Reference proteome</keyword>
<sequence length="96" mass="10855">MIRFTKPDGNSFYVSAEAISATSHKFPGETRIYVGSTIDDCFVVTESPEEVVRKIMEYKRYRMVHQVAASELDSDEERSAFSGLLWLAGLEDTPDE</sequence>
<proteinExistence type="predicted"/>
<dbReference type="InterPro" id="IPR009384">
    <property type="entry name" value="SwrD-like"/>
</dbReference>
<gene>
    <name evidence="1" type="ORF">H4Q31_04010</name>
</gene>
<protein>
    <submittedName>
        <fullName evidence="1">Flagellar FlbD family protein</fullName>
    </submittedName>
</protein>
<accession>A0A841TAR7</accession>
<comment type="caution">
    <text evidence="1">The sequence shown here is derived from an EMBL/GenBank/DDBJ whole genome shotgun (WGS) entry which is preliminary data.</text>
</comment>
<dbReference type="Pfam" id="PF06289">
    <property type="entry name" value="FlbD"/>
    <property type="match status" value="1"/>
</dbReference>
<dbReference type="Proteomes" id="UP000574133">
    <property type="component" value="Unassembled WGS sequence"/>
</dbReference>
<dbReference type="AlphaFoldDB" id="A0A841TAR7"/>
<keyword evidence="1" id="KW-0966">Cell projection</keyword>
<dbReference type="RefSeq" id="WP_185177782.1">
    <property type="nucleotide sequence ID" value="NZ_CBCSEP010000004.1"/>
</dbReference>
<organism evidence="1 2">
    <name type="scientific">Cohnella lubricantis</name>
    <dbReference type="NCBI Taxonomy" id="2163172"/>
    <lineage>
        <taxon>Bacteria</taxon>
        <taxon>Bacillati</taxon>
        <taxon>Bacillota</taxon>
        <taxon>Bacilli</taxon>
        <taxon>Bacillales</taxon>
        <taxon>Paenibacillaceae</taxon>
        <taxon>Cohnella</taxon>
    </lineage>
</organism>
<reference evidence="1 2" key="1">
    <citation type="submission" date="2020-08" db="EMBL/GenBank/DDBJ databases">
        <title>Cohnella phylogeny.</title>
        <authorList>
            <person name="Dunlap C."/>
        </authorList>
    </citation>
    <scope>NUCLEOTIDE SEQUENCE [LARGE SCALE GENOMIC DNA]</scope>
    <source>
        <strain evidence="1 2">DSM 103658</strain>
    </source>
</reference>
<evidence type="ECO:0000313" key="1">
    <source>
        <dbReference type="EMBL" id="MBB6676488.1"/>
    </source>
</evidence>
<keyword evidence="1" id="KW-0282">Flagellum</keyword>
<keyword evidence="1" id="KW-0969">Cilium</keyword>
<name>A0A841TAR7_9BACL</name>